<accession>A0A4D7B8D8</accession>
<dbReference type="AlphaFoldDB" id="A0A4D7B8D8"/>
<evidence type="ECO:0000259" key="6">
    <source>
        <dbReference type="Pfam" id="PF05175"/>
    </source>
</evidence>
<dbReference type="Gene3D" id="3.40.50.150">
    <property type="entry name" value="Vaccinia Virus protein VP39"/>
    <property type="match status" value="1"/>
</dbReference>
<protein>
    <submittedName>
        <fullName evidence="7">Class I SAM-dependent methyltransferase</fullName>
    </submittedName>
</protein>
<dbReference type="EMBL" id="CP039690">
    <property type="protein sequence ID" value="QCI64277.1"/>
    <property type="molecule type" value="Genomic_DNA"/>
</dbReference>
<dbReference type="GO" id="GO:0006364">
    <property type="term" value="P:rRNA processing"/>
    <property type="evidence" value="ECO:0007669"/>
    <property type="project" value="UniProtKB-KW"/>
</dbReference>
<feature type="domain" description="Methyltransferase small" evidence="6">
    <location>
        <begin position="144"/>
        <end position="308"/>
    </location>
</feature>
<dbReference type="SUPFAM" id="SSF53335">
    <property type="entry name" value="S-adenosyl-L-methionine-dependent methyltransferases"/>
    <property type="match status" value="1"/>
</dbReference>
<keyword evidence="2" id="KW-0698">rRNA processing</keyword>
<evidence type="ECO:0000313" key="8">
    <source>
        <dbReference type="Proteomes" id="UP000298781"/>
    </source>
</evidence>
<dbReference type="GO" id="GO:0008170">
    <property type="term" value="F:N-methyltransferase activity"/>
    <property type="evidence" value="ECO:0007669"/>
    <property type="project" value="UniProtKB-ARBA"/>
</dbReference>
<keyword evidence="3 7" id="KW-0489">Methyltransferase</keyword>
<dbReference type="KEGG" id="pstg:E8M01_08495"/>
<evidence type="ECO:0000256" key="1">
    <source>
        <dbReference type="ARBA" id="ARBA00022490"/>
    </source>
</evidence>
<dbReference type="Pfam" id="PF05175">
    <property type="entry name" value="MTS"/>
    <property type="match status" value="1"/>
</dbReference>
<reference evidence="7 8" key="1">
    <citation type="submission" date="2019-04" db="EMBL/GenBank/DDBJ databases">
        <title>Phreatobacter aquaticus sp. nov.</title>
        <authorList>
            <person name="Choi A."/>
        </authorList>
    </citation>
    <scope>NUCLEOTIDE SEQUENCE [LARGE SCALE GENOMIC DNA]</scope>
    <source>
        <strain evidence="7 8">KCTC 52518</strain>
    </source>
</reference>
<dbReference type="InterPro" id="IPR007848">
    <property type="entry name" value="Small_mtfrase_dom"/>
</dbReference>
<dbReference type="InterPro" id="IPR046977">
    <property type="entry name" value="RsmC/RlmG"/>
</dbReference>
<keyword evidence="4 7" id="KW-0808">Transferase</keyword>
<dbReference type="Proteomes" id="UP000298781">
    <property type="component" value="Chromosome"/>
</dbReference>
<evidence type="ECO:0000256" key="2">
    <source>
        <dbReference type="ARBA" id="ARBA00022552"/>
    </source>
</evidence>
<keyword evidence="1" id="KW-0963">Cytoplasm</keyword>
<name>A0A4D7B8D8_9HYPH</name>
<evidence type="ECO:0000256" key="5">
    <source>
        <dbReference type="ARBA" id="ARBA00022691"/>
    </source>
</evidence>
<dbReference type="RefSeq" id="WP_136959732.1">
    <property type="nucleotide sequence ID" value="NZ_CP039690.1"/>
</dbReference>
<evidence type="ECO:0000256" key="3">
    <source>
        <dbReference type="ARBA" id="ARBA00022603"/>
    </source>
</evidence>
<dbReference type="InterPro" id="IPR002052">
    <property type="entry name" value="DNA_methylase_N6_adenine_CS"/>
</dbReference>
<dbReference type="PANTHER" id="PTHR47816">
    <property type="entry name" value="RIBOSOMAL RNA SMALL SUBUNIT METHYLTRANSFERASE C"/>
    <property type="match status" value="1"/>
</dbReference>
<sequence>MTLSSPTNNAAAFGLYGLPPADLAEVPAGAIQFSPLMPGSMALEAQGEGSLAGMIVSAPPGTLERRYTLALTLKALAPGARLVVLAPKDKGGSRLRRELEGFGCVVEETARRHHRICTVARPQALGGLDTALVEGAQRLVPDIGLQSQPGVFSWDRVDRGSALLVEHLPNLAGRGADLGCGIGVLSRAILASPAVSQLALVDIDRRALEATRINVTDARVTRIWADLRQPPGDLKGLDFVVMNPPFHDGGAEDKALGQAFVRRAAELLKARGICWLVANRHLPYEAVLAPLFKTVTMRVETGAYKVYEAQK</sequence>
<dbReference type="PANTHER" id="PTHR47816:SF4">
    <property type="entry name" value="RIBOSOMAL RNA SMALL SUBUNIT METHYLTRANSFERASE C"/>
    <property type="match status" value="1"/>
</dbReference>
<dbReference type="GO" id="GO:0003676">
    <property type="term" value="F:nucleic acid binding"/>
    <property type="evidence" value="ECO:0007669"/>
    <property type="project" value="InterPro"/>
</dbReference>
<organism evidence="7 8">
    <name type="scientific">Phreatobacter stygius</name>
    <dbReference type="NCBI Taxonomy" id="1940610"/>
    <lineage>
        <taxon>Bacteria</taxon>
        <taxon>Pseudomonadati</taxon>
        <taxon>Pseudomonadota</taxon>
        <taxon>Alphaproteobacteria</taxon>
        <taxon>Hyphomicrobiales</taxon>
        <taxon>Phreatobacteraceae</taxon>
        <taxon>Phreatobacter</taxon>
    </lineage>
</organism>
<dbReference type="OrthoDB" id="9816072at2"/>
<dbReference type="GO" id="GO:0032259">
    <property type="term" value="P:methylation"/>
    <property type="evidence" value="ECO:0007669"/>
    <property type="project" value="UniProtKB-KW"/>
</dbReference>
<evidence type="ECO:0000313" key="7">
    <source>
        <dbReference type="EMBL" id="QCI64277.1"/>
    </source>
</evidence>
<dbReference type="GO" id="GO:0008757">
    <property type="term" value="F:S-adenosylmethionine-dependent methyltransferase activity"/>
    <property type="evidence" value="ECO:0007669"/>
    <property type="project" value="InterPro"/>
</dbReference>
<dbReference type="CDD" id="cd02440">
    <property type="entry name" value="AdoMet_MTases"/>
    <property type="match status" value="1"/>
</dbReference>
<keyword evidence="8" id="KW-1185">Reference proteome</keyword>
<dbReference type="InterPro" id="IPR029063">
    <property type="entry name" value="SAM-dependent_MTases_sf"/>
</dbReference>
<gene>
    <name evidence="7" type="ORF">E8M01_08495</name>
</gene>
<dbReference type="PROSITE" id="PS00092">
    <property type="entry name" value="N6_MTASE"/>
    <property type="match status" value="1"/>
</dbReference>
<evidence type="ECO:0000256" key="4">
    <source>
        <dbReference type="ARBA" id="ARBA00022679"/>
    </source>
</evidence>
<proteinExistence type="predicted"/>
<keyword evidence="5" id="KW-0949">S-adenosyl-L-methionine</keyword>